<feature type="compositionally biased region" description="Basic residues" evidence="1">
    <location>
        <begin position="238"/>
        <end position="247"/>
    </location>
</feature>
<dbReference type="InterPro" id="IPR008906">
    <property type="entry name" value="HATC_C_dom"/>
</dbReference>
<dbReference type="InParanoid" id="A0A1U8BCT1"/>
<dbReference type="InterPro" id="IPR012337">
    <property type="entry name" value="RNaseH-like_sf"/>
</dbReference>
<dbReference type="SUPFAM" id="SSF53098">
    <property type="entry name" value="Ribonuclease H-like"/>
    <property type="match status" value="1"/>
</dbReference>
<reference evidence="4" key="1">
    <citation type="submission" date="2025-08" db="UniProtKB">
        <authorList>
            <consortium name="RefSeq"/>
        </authorList>
    </citation>
    <scope>IDENTIFICATION</scope>
</reference>
<evidence type="ECO:0000313" key="3">
    <source>
        <dbReference type="Proteomes" id="UP000189703"/>
    </source>
</evidence>
<dbReference type="OMA" id="WISEWIT"/>
<feature type="region of interest" description="Disordered" evidence="1">
    <location>
        <begin position="215"/>
        <end position="268"/>
    </location>
</feature>
<feature type="domain" description="HAT C-terminal dimerisation" evidence="2">
    <location>
        <begin position="93"/>
        <end position="152"/>
    </location>
</feature>
<dbReference type="OrthoDB" id="1937245at2759"/>
<evidence type="ECO:0000259" key="2">
    <source>
        <dbReference type="Pfam" id="PF05699"/>
    </source>
</evidence>
<dbReference type="Pfam" id="PF05699">
    <property type="entry name" value="Dimer_Tnp_hAT"/>
    <property type="match status" value="1"/>
</dbReference>
<keyword evidence="3" id="KW-1185">Reference proteome</keyword>
<organism evidence="3 4">
    <name type="scientific">Nelumbo nucifera</name>
    <name type="common">Sacred lotus</name>
    <dbReference type="NCBI Taxonomy" id="4432"/>
    <lineage>
        <taxon>Eukaryota</taxon>
        <taxon>Viridiplantae</taxon>
        <taxon>Streptophyta</taxon>
        <taxon>Embryophyta</taxon>
        <taxon>Tracheophyta</taxon>
        <taxon>Spermatophyta</taxon>
        <taxon>Magnoliopsida</taxon>
        <taxon>Proteales</taxon>
        <taxon>Nelumbonaceae</taxon>
        <taxon>Nelumbo</taxon>
    </lineage>
</organism>
<protein>
    <submittedName>
        <fullName evidence="4">Uncharacterized protein LOC104612073</fullName>
    </submittedName>
</protein>
<dbReference type="Proteomes" id="UP000189703">
    <property type="component" value="Unplaced"/>
</dbReference>
<sequence>MEYKPILDIFDRRWTNMMQHPLYLAGSFLNPSLYYKAKAQDEASFGKFEMGFLDCIERMVSDIEIQDKISHQLEEYKHVRGAFSKELAIKQPDWWHSYRHFTPNLRRITLRILGLTCTSSACENNWSTSEHIHTKKKNRLDQKRLNDLVFVQYYQRLRERFTTRHANPKQFDPICFDDLDETSEWLTGKNLSNDLVHEGCDLTWTQVDEALGASEILEGSNRPRRSGHGRENASRSLNRGRGRGRGGHGREDDDDGDDDEDKDVDYSANDVGAFNGVWTCGELEMNDDL</sequence>
<dbReference type="RefSeq" id="XP_010277692.1">
    <property type="nucleotide sequence ID" value="XM_010279390.1"/>
</dbReference>
<dbReference type="GO" id="GO:0046983">
    <property type="term" value="F:protein dimerization activity"/>
    <property type="evidence" value="ECO:0007669"/>
    <property type="project" value="InterPro"/>
</dbReference>
<evidence type="ECO:0000313" key="4">
    <source>
        <dbReference type="RefSeq" id="XP_010277692.1"/>
    </source>
</evidence>
<dbReference type="AlphaFoldDB" id="A0A1U8BCT1"/>
<evidence type="ECO:0000256" key="1">
    <source>
        <dbReference type="SAM" id="MobiDB-lite"/>
    </source>
</evidence>
<dbReference type="KEGG" id="nnu:104612073"/>
<name>A0A1U8BCT1_NELNU</name>
<dbReference type="eggNOG" id="ENOG502QUNQ">
    <property type="taxonomic scope" value="Eukaryota"/>
</dbReference>
<gene>
    <name evidence="4" type="primary">LOC104612073</name>
</gene>
<accession>A0A1U8BCT1</accession>
<proteinExistence type="predicted"/>
<dbReference type="GeneID" id="104612073"/>
<feature type="compositionally biased region" description="Acidic residues" evidence="1">
    <location>
        <begin position="252"/>
        <end position="263"/>
    </location>
</feature>